<evidence type="ECO:0000256" key="1">
    <source>
        <dbReference type="SAM" id="Phobius"/>
    </source>
</evidence>
<protein>
    <submittedName>
        <fullName evidence="3">Exportin-5</fullName>
    </submittedName>
</protein>
<dbReference type="GO" id="GO:0042565">
    <property type="term" value="C:RNA nuclear export complex"/>
    <property type="evidence" value="ECO:0007669"/>
    <property type="project" value="TreeGrafter"/>
</dbReference>
<dbReference type="GO" id="GO:0005737">
    <property type="term" value="C:cytoplasm"/>
    <property type="evidence" value="ECO:0007669"/>
    <property type="project" value="TreeGrafter"/>
</dbReference>
<gene>
    <name evidence="3" type="primary">XPO5</name>
    <name evidence="3" type="ORF">KIN20_037485</name>
</gene>
<dbReference type="Proteomes" id="UP001196413">
    <property type="component" value="Unassembled WGS sequence"/>
</dbReference>
<sequence length="1110" mass="127195">MFRPPNDQEIFVKEMDNMIRAIRTIHDPLTSNADRMLCTQIVEDFKEGPVNLKVTFAIIAMNSPILRYTGWTIAEYIIRYKWNSMPSSLREELRSGVFEAIDAYQVYEDTIECCARCVIAMMEHEWPHNWLELSSDLKERCLRGSYHSAIVFAIQRRLVENVATLTSIRSQQRRKEMHTAMSESMTQFLIIGLDMLESCELDETGALAARNIIGWLTEIYLCPNLVTSEMLLSRIVDIVIRFLSTAEKNLYEHAAHCLAMVASRKREKHENKTLVSAFFREEVLSTILTTISLTAEGSSSNEQHYRYLKSLCQLLTTLGNFLSKTWTEQLPPENFGTYMSAIVAFFNHDSLYLRYESCEVLLALSTHSIFRENADVQKSIGAVFSTMLNAFTKTGYPSQMPPTPGSRFAQMDFEDDLEWHNLFHLFLEPHKVTDIEWEAMTKFGKSVIAVAYDRKIAHTENIRMVLLREELVRKMMETTDYNVLNEMLSLHSPFMSSYKEDWDNLFIYFSLLKKAILDSADNRVVTGHAISLVLRLVQAFPTYFKEHYEHVVSLCVEVNNVITKMQKAQLLQVLALLSNIVESETLKVELLQLAAGQVIEYIRNKQWSLENVQSFITFNGFDSAPSNVFNTPPATNRAELRQALICLQGVLQQVNSTSPLASMLIAILPCFFKLARCLMELYENAHMLHPLFRDVITKILDSERQQIYCYVGENVELDGRCSAAAEMDLVNLDRQYVYDLNEQTIGIISLFVTKFPDVFYSLEQMPQMLKDLTTSLSSVPEFRARSWIKKGWKSLICCCPADYWPLLKDFFASVVGFMQALLQRMWDELYNIDFDSEPTEGQLFFEHLTCIISREYVKFLRSCYLTNDGDEKKAQPVSPLGEWLLNNNVGLYSVIMTTFAFLTFRDSALALKAISLCRALSEKLVNCYDDDVGVHMLVCSIRSLQVHGADEVICNPLIGLVFHIYLTFRPLSESLPHILLHVPDASVEKVTNFDNKVLAVISGQGVISEKQRKEMTRNLLKGVISPTSSERQEKPAHLRPLPPINRRRAVTMTSLKRGTTYAEGWLHPCPFYGFSLLVISTLIPAHFLSLFLSSLRYYFLHFVLLLKVST</sequence>
<comment type="caution">
    <text evidence="3">The sequence shown here is derived from an EMBL/GenBank/DDBJ whole genome shotgun (WGS) entry which is preliminary data.</text>
</comment>
<dbReference type="InterPro" id="IPR013598">
    <property type="entry name" value="Exportin-1/Importin-b-like"/>
</dbReference>
<dbReference type="PANTHER" id="PTHR11223:SF3">
    <property type="entry name" value="EXPORTIN-5"/>
    <property type="match status" value="1"/>
</dbReference>
<evidence type="ECO:0000313" key="4">
    <source>
        <dbReference type="Proteomes" id="UP001196413"/>
    </source>
</evidence>
<dbReference type="InterPro" id="IPR045065">
    <property type="entry name" value="XPO1/5"/>
</dbReference>
<dbReference type="GO" id="GO:0005049">
    <property type="term" value="F:nuclear export signal receptor activity"/>
    <property type="evidence" value="ECO:0007669"/>
    <property type="project" value="InterPro"/>
</dbReference>
<dbReference type="GO" id="GO:0003723">
    <property type="term" value="F:RNA binding"/>
    <property type="evidence" value="ECO:0007669"/>
    <property type="project" value="TreeGrafter"/>
</dbReference>
<dbReference type="EMBL" id="JAHQIW010007482">
    <property type="protein sequence ID" value="KAJ1374728.1"/>
    <property type="molecule type" value="Genomic_DNA"/>
</dbReference>
<evidence type="ECO:0000259" key="2">
    <source>
        <dbReference type="Pfam" id="PF08389"/>
    </source>
</evidence>
<dbReference type="SUPFAM" id="SSF48371">
    <property type="entry name" value="ARM repeat"/>
    <property type="match status" value="1"/>
</dbReference>
<accession>A0AAD5RE12</accession>
<dbReference type="InterPro" id="IPR016024">
    <property type="entry name" value="ARM-type_fold"/>
</dbReference>
<dbReference type="GO" id="GO:0006405">
    <property type="term" value="P:RNA export from nucleus"/>
    <property type="evidence" value="ECO:0007669"/>
    <property type="project" value="TreeGrafter"/>
</dbReference>
<keyword evidence="1" id="KW-1133">Transmembrane helix</keyword>
<keyword evidence="4" id="KW-1185">Reference proteome</keyword>
<dbReference type="GO" id="GO:0006611">
    <property type="term" value="P:protein export from nucleus"/>
    <property type="evidence" value="ECO:0007669"/>
    <property type="project" value="InterPro"/>
</dbReference>
<dbReference type="Gene3D" id="1.25.10.10">
    <property type="entry name" value="Leucine-rich Repeat Variant"/>
    <property type="match status" value="2"/>
</dbReference>
<keyword evidence="1" id="KW-0472">Membrane</keyword>
<feature type="transmembrane region" description="Helical" evidence="1">
    <location>
        <begin position="1071"/>
        <end position="1092"/>
    </location>
</feature>
<feature type="domain" description="Exportin-1/Importin-beta-like" evidence="2">
    <location>
        <begin position="115"/>
        <end position="258"/>
    </location>
</feature>
<reference evidence="3" key="1">
    <citation type="submission" date="2021-06" db="EMBL/GenBank/DDBJ databases">
        <title>Parelaphostrongylus tenuis whole genome reference sequence.</title>
        <authorList>
            <person name="Garwood T.J."/>
            <person name="Larsen P.A."/>
            <person name="Fountain-Jones N.M."/>
            <person name="Garbe J.R."/>
            <person name="Macchietto M.G."/>
            <person name="Kania S.A."/>
            <person name="Gerhold R.W."/>
            <person name="Richards J.E."/>
            <person name="Wolf T.M."/>
        </authorList>
    </citation>
    <scope>NUCLEOTIDE SEQUENCE</scope>
    <source>
        <strain evidence="3">MNPRO001-30</strain>
        <tissue evidence="3">Meninges</tissue>
    </source>
</reference>
<name>A0AAD5RE12_PARTN</name>
<evidence type="ECO:0000313" key="3">
    <source>
        <dbReference type="EMBL" id="KAJ1374728.1"/>
    </source>
</evidence>
<dbReference type="Pfam" id="PF08389">
    <property type="entry name" value="Xpo1"/>
    <property type="match status" value="1"/>
</dbReference>
<dbReference type="AlphaFoldDB" id="A0AAD5RE12"/>
<organism evidence="3 4">
    <name type="scientific">Parelaphostrongylus tenuis</name>
    <name type="common">Meningeal worm</name>
    <dbReference type="NCBI Taxonomy" id="148309"/>
    <lineage>
        <taxon>Eukaryota</taxon>
        <taxon>Metazoa</taxon>
        <taxon>Ecdysozoa</taxon>
        <taxon>Nematoda</taxon>
        <taxon>Chromadorea</taxon>
        <taxon>Rhabditida</taxon>
        <taxon>Rhabditina</taxon>
        <taxon>Rhabditomorpha</taxon>
        <taxon>Strongyloidea</taxon>
        <taxon>Metastrongylidae</taxon>
        <taxon>Parelaphostrongylus</taxon>
    </lineage>
</organism>
<proteinExistence type="predicted"/>
<dbReference type="GO" id="GO:0005634">
    <property type="term" value="C:nucleus"/>
    <property type="evidence" value="ECO:0007669"/>
    <property type="project" value="TreeGrafter"/>
</dbReference>
<dbReference type="PANTHER" id="PTHR11223">
    <property type="entry name" value="EXPORTIN 1/5"/>
    <property type="match status" value="1"/>
</dbReference>
<keyword evidence="1" id="KW-0812">Transmembrane</keyword>
<dbReference type="InterPro" id="IPR011989">
    <property type="entry name" value="ARM-like"/>
</dbReference>